<reference evidence="3" key="1">
    <citation type="journal article" date="2019" name="Int. J. Syst. Evol. Microbiol.">
        <title>The Global Catalogue of Microorganisms (GCM) 10K type strain sequencing project: providing services to taxonomists for standard genome sequencing and annotation.</title>
        <authorList>
            <consortium name="The Broad Institute Genomics Platform"/>
            <consortium name="The Broad Institute Genome Sequencing Center for Infectious Disease"/>
            <person name="Wu L."/>
            <person name="Ma J."/>
        </authorList>
    </citation>
    <scope>NUCLEOTIDE SEQUENCE [LARGE SCALE GENOMIC DNA]</scope>
    <source>
        <strain evidence="3">CCUG 59685</strain>
    </source>
</reference>
<evidence type="ECO:0000256" key="1">
    <source>
        <dbReference type="SAM" id="Phobius"/>
    </source>
</evidence>
<gene>
    <name evidence="2" type="ORF">ACFQ1T_03800</name>
</gene>
<keyword evidence="1" id="KW-1133">Transmembrane helix</keyword>
<keyword evidence="1" id="KW-0472">Membrane</keyword>
<evidence type="ECO:0000313" key="2">
    <source>
        <dbReference type="EMBL" id="MFD0928898.1"/>
    </source>
</evidence>
<dbReference type="EMBL" id="JBHTJW010000002">
    <property type="protein sequence ID" value="MFD0928898.1"/>
    <property type="molecule type" value="Genomic_DNA"/>
</dbReference>
<name>A0ABW3GGX8_9PROT</name>
<keyword evidence="1" id="KW-0812">Transmembrane</keyword>
<proteinExistence type="predicted"/>
<protein>
    <recommendedName>
        <fullName evidence="4">DUF1318 domain-containing protein</fullName>
    </recommendedName>
</protein>
<dbReference type="Proteomes" id="UP001597106">
    <property type="component" value="Unassembled WGS sequence"/>
</dbReference>
<evidence type="ECO:0000313" key="3">
    <source>
        <dbReference type="Proteomes" id="UP001597106"/>
    </source>
</evidence>
<accession>A0ABW3GGX8</accession>
<sequence length="135" mass="15259">MRASRFMWVVLMAMLAAVGYWYWQSLQLPASSPAQSALAHTINECDLISSKAAAALPEQLPFQKLEKAARQSRVLEHCMQDRGYQENPDWVVAANKQAKAMASAQGISDSEAYETLRRKAMLQSDQQPGYWRKRP</sequence>
<keyword evidence="3" id="KW-1185">Reference proteome</keyword>
<comment type="caution">
    <text evidence="2">The sequence shown here is derived from an EMBL/GenBank/DDBJ whole genome shotgun (WGS) entry which is preliminary data.</text>
</comment>
<feature type="transmembrane region" description="Helical" evidence="1">
    <location>
        <begin position="6"/>
        <end position="23"/>
    </location>
</feature>
<evidence type="ECO:0008006" key="4">
    <source>
        <dbReference type="Google" id="ProtNLM"/>
    </source>
</evidence>
<organism evidence="2 3">
    <name type="scientific">Methylophilus glucosoxydans</name>
    <dbReference type="NCBI Taxonomy" id="752553"/>
    <lineage>
        <taxon>Bacteria</taxon>
        <taxon>Pseudomonadati</taxon>
        <taxon>Pseudomonadota</taxon>
        <taxon>Betaproteobacteria</taxon>
        <taxon>Nitrosomonadales</taxon>
        <taxon>Methylophilaceae</taxon>
        <taxon>Methylophilus</taxon>
    </lineage>
</organism>
<dbReference type="RefSeq" id="WP_379074058.1">
    <property type="nucleotide sequence ID" value="NZ_JBHTJW010000002.1"/>
</dbReference>